<dbReference type="InterPro" id="IPR015358">
    <property type="entry name" value="Tscrpt_reg_MerR_DNA-bd"/>
</dbReference>
<evidence type="ECO:0000256" key="3">
    <source>
        <dbReference type="ARBA" id="ARBA00023125"/>
    </source>
</evidence>
<dbReference type="SMART" id="SM00422">
    <property type="entry name" value="HTH_MERR"/>
    <property type="match status" value="1"/>
</dbReference>
<dbReference type="InterPro" id="IPR000551">
    <property type="entry name" value="MerR-type_HTH_dom"/>
</dbReference>
<accession>A0A1H5MBL0</accession>
<dbReference type="PANTHER" id="PTHR30204">
    <property type="entry name" value="REDOX-CYCLING DRUG-SENSING TRANSCRIPTIONAL ACTIVATOR SOXR"/>
    <property type="match status" value="1"/>
</dbReference>
<dbReference type="Gene3D" id="1.10.1660.10">
    <property type="match status" value="1"/>
</dbReference>
<dbReference type="EMBL" id="FNUC01000003">
    <property type="protein sequence ID" value="SEE86440.1"/>
    <property type="molecule type" value="Genomic_DNA"/>
</dbReference>
<dbReference type="AlphaFoldDB" id="A0A1H5MBL0"/>
<evidence type="ECO:0000313" key="6">
    <source>
        <dbReference type="EMBL" id="SEE86440.1"/>
    </source>
</evidence>
<dbReference type="SUPFAM" id="SSF46955">
    <property type="entry name" value="Putative DNA-binding domain"/>
    <property type="match status" value="1"/>
</dbReference>
<dbReference type="GO" id="GO:0003700">
    <property type="term" value="F:DNA-binding transcription factor activity"/>
    <property type="evidence" value="ECO:0007669"/>
    <property type="project" value="InterPro"/>
</dbReference>
<dbReference type="RefSeq" id="WP_069111866.1">
    <property type="nucleotide sequence ID" value="NZ_FNUC01000003.1"/>
</dbReference>
<reference evidence="7" key="1">
    <citation type="submission" date="2016-10" db="EMBL/GenBank/DDBJ databases">
        <authorList>
            <person name="Varghese N."/>
            <person name="Submissions S."/>
        </authorList>
    </citation>
    <scope>NUCLEOTIDE SEQUENCE [LARGE SCALE GENOMIC DNA]</scope>
    <source>
        <strain evidence="7">DSM 45237</strain>
    </source>
</reference>
<proteinExistence type="predicted"/>
<dbReference type="PANTHER" id="PTHR30204:SF69">
    <property type="entry name" value="MERR-FAMILY TRANSCRIPTIONAL REGULATOR"/>
    <property type="match status" value="1"/>
</dbReference>
<keyword evidence="7" id="KW-1185">Reference proteome</keyword>
<evidence type="ECO:0000313" key="7">
    <source>
        <dbReference type="Proteomes" id="UP000181980"/>
    </source>
</evidence>
<dbReference type="PROSITE" id="PS50937">
    <property type="entry name" value="HTH_MERR_2"/>
    <property type="match status" value="1"/>
</dbReference>
<keyword evidence="1" id="KW-0678">Repressor</keyword>
<organism evidence="6 7">
    <name type="scientific">Jiangella alba</name>
    <dbReference type="NCBI Taxonomy" id="561176"/>
    <lineage>
        <taxon>Bacteria</taxon>
        <taxon>Bacillati</taxon>
        <taxon>Actinomycetota</taxon>
        <taxon>Actinomycetes</taxon>
        <taxon>Jiangellales</taxon>
        <taxon>Jiangellaceae</taxon>
        <taxon>Jiangella</taxon>
    </lineage>
</organism>
<dbReference type="Pfam" id="PF09278">
    <property type="entry name" value="MerR-DNA-bind"/>
    <property type="match status" value="1"/>
</dbReference>
<dbReference type="InterPro" id="IPR009061">
    <property type="entry name" value="DNA-bd_dom_put_sf"/>
</dbReference>
<dbReference type="PROSITE" id="PS00552">
    <property type="entry name" value="HTH_MERR_1"/>
    <property type="match status" value="1"/>
</dbReference>
<dbReference type="Proteomes" id="UP000181980">
    <property type="component" value="Unassembled WGS sequence"/>
</dbReference>
<feature type="domain" description="HTH merR-type" evidence="5">
    <location>
        <begin position="2"/>
        <end position="71"/>
    </location>
</feature>
<evidence type="ECO:0000259" key="5">
    <source>
        <dbReference type="PROSITE" id="PS50937"/>
    </source>
</evidence>
<dbReference type="GO" id="GO:0003677">
    <property type="term" value="F:DNA binding"/>
    <property type="evidence" value="ECO:0007669"/>
    <property type="project" value="UniProtKB-KW"/>
</dbReference>
<keyword evidence="3 6" id="KW-0238">DNA-binding</keyword>
<dbReference type="InterPro" id="IPR047057">
    <property type="entry name" value="MerR_fam"/>
</dbReference>
<evidence type="ECO:0000256" key="2">
    <source>
        <dbReference type="ARBA" id="ARBA00023015"/>
    </source>
</evidence>
<dbReference type="Pfam" id="PF00376">
    <property type="entry name" value="MerR"/>
    <property type="match status" value="1"/>
</dbReference>
<gene>
    <name evidence="6" type="ORF">SAMN04488561_3046</name>
</gene>
<evidence type="ECO:0000256" key="4">
    <source>
        <dbReference type="ARBA" id="ARBA00023163"/>
    </source>
</evidence>
<keyword evidence="4" id="KW-0804">Transcription</keyword>
<sequence>MTLRSGELAAAAGVNLQTLRYYERRGLLAAPERTLGGHRTYPDGAVTTVRVIKAAQRLGFTLDEIAELSDTGRGHARSDADLRERATAKIAEIEGRIADLVAIRDTLRAAVDAGCHDLRDCAGSPDCPIPFTGLAHHS</sequence>
<evidence type="ECO:0000256" key="1">
    <source>
        <dbReference type="ARBA" id="ARBA00022491"/>
    </source>
</evidence>
<protein>
    <submittedName>
        <fullName evidence="6">DNA-binding transcriptional regulator, MerR family</fullName>
    </submittedName>
</protein>
<name>A0A1H5MBL0_9ACTN</name>
<dbReference type="STRING" id="561176.SAMN04488561_3046"/>
<dbReference type="PRINTS" id="PR00040">
    <property type="entry name" value="HTHMERR"/>
</dbReference>
<dbReference type="OrthoDB" id="9802944at2"/>
<keyword evidence="2" id="KW-0805">Transcription regulation</keyword>